<feature type="transmembrane region" description="Helical" evidence="1">
    <location>
        <begin position="131"/>
        <end position="150"/>
    </location>
</feature>
<keyword evidence="1" id="KW-1133">Transmembrane helix</keyword>
<dbReference type="GO" id="GO:0016020">
    <property type="term" value="C:membrane"/>
    <property type="evidence" value="ECO:0007669"/>
    <property type="project" value="InterPro"/>
</dbReference>
<dbReference type="InterPro" id="IPR036890">
    <property type="entry name" value="HATPase_C_sf"/>
</dbReference>
<evidence type="ECO:0000259" key="2">
    <source>
        <dbReference type="Pfam" id="PF06580"/>
    </source>
</evidence>
<accession>A0AAE3M7P1</accession>
<feature type="transmembrane region" description="Helical" evidence="1">
    <location>
        <begin position="57"/>
        <end position="76"/>
    </location>
</feature>
<name>A0AAE3M7P1_9BACT</name>
<dbReference type="PANTHER" id="PTHR34220:SF7">
    <property type="entry name" value="SENSOR HISTIDINE KINASE YPDA"/>
    <property type="match status" value="1"/>
</dbReference>
<dbReference type="AlphaFoldDB" id="A0AAE3M7P1"/>
<reference evidence="3" key="1">
    <citation type="submission" date="2022-10" db="EMBL/GenBank/DDBJ databases">
        <authorList>
            <person name="Yu W.X."/>
        </authorList>
    </citation>
    <scope>NUCLEOTIDE SEQUENCE</scope>
    <source>
        <strain evidence="3">AAT</strain>
    </source>
</reference>
<dbReference type="InterPro" id="IPR010559">
    <property type="entry name" value="Sig_transdc_His_kin_internal"/>
</dbReference>
<dbReference type="GO" id="GO:0000155">
    <property type="term" value="F:phosphorelay sensor kinase activity"/>
    <property type="evidence" value="ECO:0007669"/>
    <property type="project" value="InterPro"/>
</dbReference>
<feature type="transmembrane region" description="Helical" evidence="1">
    <location>
        <begin position="88"/>
        <end position="111"/>
    </location>
</feature>
<dbReference type="EMBL" id="JAPDPJ010000055">
    <property type="protein sequence ID" value="MCW3788511.1"/>
    <property type="molecule type" value="Genomic_DNA"/>
</dbReference>
<dbReference type="Gene3D" id="3.30.565.10">
    <property type="entry name" value="Histidine kinase-like ATPase, C-terminal domain"/>
    <property type="match status" value="1"/>
</dbReference>
<protein>
    <submittedName>
        <fullName evidence="3">Histidine kinase</fullName>
    </submittedName>
</protein>
<dbReference type="PANTHER" id="PTHR34220">
    <property type="entry name" value="SENSOR HISTIDINE KINASE YPDA"/>
    <property type="match status" value="1"/>
</dbReference>
<keyword evidence="3" id="KW-0808">Transferase</keyword>
<comment type="caution">
    <text evidence="3">The sequence shown here is derived from an EMBL/GenBank/DDBJ whole genome shotgun (WGS) entry which is preliminary data.</text>
</comment>
<dbReference type="SUPFAM" id="SSF55874">
    <property type="entry name" value="ATPase domain of HSP90 chaperone/DNA topoisomerase II/histidine kinase"/>
    <property type="match status" value="1"/>
</dbReference>
<evidence type="ECO:0000313" key="3">
    <source>
        <dbReference type="EMBL" id="MCW3788511.1"/>
    </source>
</evidence>
<dbReference type="Pfam" id="PF06580">
    <property type="entry name" value="His_kinase"/>
    <property type="match status" value="1"/>
</dbReference>
<evidence type="ECO:0000256" key="1">
    <source>
        <dbReference type="SAM" id="Phobius"/>
    </source>
</evidence>
<keyword evidence="3" id="KW-0418">Kinase</keyword>
<keyword evidence="1" id="KW-0472">Membrane</keyword>
<keyword evidence="1" id="KW-0812">Transmembrane</keyword>
<gene>
    <name evidence="3" type="ORF">OM075_18725</name>
</gene>
<feature type="transmembrane region" description="Helical" evidence="1">
    <location>
        <begin position="27"/>
        <end position="45"/>
    </location>
</feature>
<evidence type="ECO:0000313" key="4">
    <source>
        <dbReference type="Proteomes" id="UP001209229"/>
    </source>
</evidence>
<feature type="domain" description="Signal transduction histidine kinase internal region" evidence="2">
    <location>
        <begin position="178"/>
        <end position="256"/>
    </location>
</feature>
<organism evidence="3 4">
    <name type="scientific">Plebeiibacterium sediminum</name>
    <dbReference type="NCBI Taxonomy" id="2992112"/>
    <lineage>
        <taxon>Bacteria</taxon>
        <taxon>Pseudomonadati</taxon>
        <taxon>Bacteroidota</taxon>
        <taxon>Bacteroidia</taxon>
        <taxon>Marinilabiliales</taxon>
        <taxon>Marinilabiliaceae</taxon>
        <taxon>Plebeiibacterium</taxon>
    </lineage>
</organism>
<sequence>MANNRNIKSPGSQLIAKGANRKNVFPYWEIIYWIIACLFMFFVFSNRHYDIQIRTNVSILLLLISFASARIINKILIPKFLYKGKTGLFIYSIFFLIIISSWLISIALFLITFYSNIAFENTILPSREDVIILLTGTYIIALVSSMFYFTRESYQSKEEKLIIEKEKNQLELKFKEVQLQLLKEQIHPHFIFNMMNNLYALVNVSTELSREVIVRLSDLLEYMLYKCNTEKVALSKEIEFINNYIELEKIRHDDSFNVKTDFPEDLTGIEIAPLVLFPFVENAFKHGLKQTHNDFITMELMVTATKIQFKINNYIHNINVSEARTKKSKGLGLKNVRERLELLYQNRYDLQISTDNNNFNVTLKIIR</sequence>
<dbReference type="Proteomes" id="UP001209229">
    <property type="component" value="Unassembled WGS sequence"/>
</dbReference>
<proteinExistence type="predicted"/>
<dbReference type="InterPro" id="IPR050640">
    <property type="entry name" value="Bact_2-comp_sensor_kinase"/>
</dbReference>
<keyword evidence="4" id="KW-1185">Reference proteome</keyword>